<evidence type="ECO:0000256" key="5">
    <source>
        <dbReference type="ARBA" id="ARBA00022801"/>
    </source>
</evidence>
<evidence type="ECO:0000256" key="7">
    <source>
        <dbReference type="ARBA" id="ARBA00022840"/>
    </source>
</evidence>
<dbReference type="InterPro" id="IPR014013">
    <property type="entry name" value="Helic_SF1/SF2_ATP-bd_DinG/Rad3"/>
</dbReference>
<dbReference type="Gene3D" id="3.40.50.300">
    <property type="entry name" value="P-loop containing nucleotide triphosphate hydrolases"/>
    <property type="match status" value="2"/>
</dbReference>
<feature type="domain" description="Helicase ATP-binding" evidence="14">
    <location>
        <begin position="48"/>
        <end position="451"/>
    </location>
</feature>
<evidence type="ECO:0000256" key="10">
    <source>
        <dbReference type="ARBA" id="ARBA00023125"/>
    </source>
</evidence>
<keyword evidence="2" id="KW-0479">Metal-binding</keyword>
<evidence type="ECO:0000256" key="4">
    <source>
        <dbReference type="ARBA" id="ARBA00022763"/>
    </source>
</evidence>
<evidence type="ECO:0000313" key="16">
    <source>
        <dbReference type="Proteomes" id="UP000030649"/>
    </source>
</evidence>
<dbReference type="SMART" id="SM00488">
    <property type="entry name" value="DEXDc2"/>
    <property type="match status" value="1"/>
</dbReference>
<dbReference type="SMART" id="SM00491">
    <property type="entry name" value="HELICc2"/>
    <property type="match status" value="1"/>
</dbReference>
<dbReference type="PROSITE" id="PS51193">
    <property type="entry name" value="HELICASE_ATP_BIND_2"/>
    <property type="match status" value="1"/>
</dbReference>
<evidence type="ECO:0000256" key="8">
    <source>
        <dbReference type="ARBA" id="ARBA00023004"/>
    </source>
</evidence>
<dbReference type="Pfam" id="PF13307">
    <property type="entry name" value="Helicase_C_2"/>
    <property type="match status" value="1"/>
</dbReference>
<evidence type="ECO:0000256" key="11">
    <source>
        <dbReference type="ARBA" id="ARBA00023204"/>
    </source>
</evidence>
<keyword evidence="7" id="KW-0067">ATP-binding</keyword>
<dbReference type="InterPro" id="IPR027417">
    <property type="entry name" value="P-loop_NTPase"/>
</dbReference>
<feature type="region of interest" description="Disordered" evidence="13">
    <location>
        <begin position="1"/>
        <end position="24"/>
    </location>
</feature>
<dbReference type="STRING" id="1238424.J07HQW1_01530"/>
<dbReference type="GO" id="GO:0003677">
    <property type="term" value="F:DNA binding"/>
    <property type="evidence" value="ECO:0007669"/>
    <property type="project" value="UniProtKB-KW"/>
</dbReference>
<evidence type="ECO:0000256" key="3">
    <source>
        <dbReference type="ARBA" id="ARBA00022741"/>
    </source>
</evidence>
<keyword evidence="11" id="KW-0234">DNA repair</keyword>
<dbReference type="SUPFAM" id="SSF52540">
    <property type="entry name" value="P-loop containing nucleoside triphosphate hydrolases"/>
    <property type="match status" value="1"/>
</dbReference>
<feature type="compositionally biased region" description="Polar residues" evidence="13">
    <location>
        <begin position="1"/>
        <end position="10"/>
    </location>
</feature>
<keyword evidence="9" id="KW-0411">Iron-sulfur</keyword>
<dbReference type="InterPro" id="IPR045028">
    <property type="entry name" value="DinG/Rad3-like"/>
</dbReference>
<protein>
    <submittedName>
        <fullName evidence="15">Rad3-related DNA helicase</fullName>
    </submittedName>
</protein>
<evidence type="ECO:0000256" key="13">
    <source>
        <dbReference type="SAM" id="MobiDB-lite"/>
    </source>
</evidence>
<keyword evidence="5" id="KW-0378">Hydrolase</keyword>
<dbReference type="InterPro" id="IPR006554">
    <property type="entry name" value="Helicase-like_DEXD_c2"/>
</dbReference>
<dbReference type="GO" id="GO:0051539">
    <property type="term" value="F:4 iron, 4 sulfur cluster binding"/>
    <property type="evidence" value="ECO:0007669"/>
    <property type="project" value="UniProtKB-KW"/>
</dbReference>
<dbReference type="PANTHER" id="PTHR11472">
    <property type="entry name" value="DNA REPAIR DEAD HELICASE RAD3/XP-D SUBFAMILY MEMBER"/>
    <property type="match status" value="1"/>
</dbReference>
<dbReference type="Proteomes" id="UP000030649">
    <property type="component" value="Unassembled WGS sequence"/>
</dbReference>
<proteinExistence type="predicted"/>
<dbReference type="GO" id="GO:0016818">
    <property type="term" value="F:hydrolase activity, acting on acid anhydrides, in phosphorus-containing anhydrides"/>
    <property type="evidence" value="ECO:0007669"/>
    <property type="project" value="InterPro"/>
</dbReference>
<keyword evidence="4" id="KW-0227">DNA damage</keyword>
<keyword evidence="6 15" id="KW-0347">Helicase</keyword>
<name>U1PH61_9EURY</name>
<evidence type="ECO:0000256" key="1">
    <source>
        <dbReference type="ARBA" id="ARBA00022485"/>
    </source>
</evidence>
<dbReference type="EMBL" id="KE356560">
    <property type="protein sequence ID" value="ERG91496.1"/>
    <property type="molecule type" value="Genomic_DNA"/>
</dbReference>
<keyword evidence="12" id="KW-0413">Isomerase</keyword>
<dbReference type="AlphaFoldDB" id="U1PH61"/>
<gene>
    <name evidence="15" type="ORF">J07HQW1_01530</name>
</gene>
<keyword evidence="3" id="KW-0547">Nucleotide-binding</keyword>
<dbReference type="InterPro" id="IPR006555">
    <property type="entry name" value="ATP-dep_Helicase_C"/>
</dbReference>
<keyword evidence="10" id="KW-0238">DNA-binding</keyword>
<evidence type="ECO:0000256" key="9">
    <source>
        <dbReference type="ARBA" id="ARBA00023014"/>
    </source>
</evidence>
<dbReference type="GO" id="GO:0046872">
    <property type="term" value="F:metal ion binding"/>
    <property type="evidence" value="ECO:0007669"/>
    <property type="project" value="UniProtKB-KW"/>
</dbReference>
<dbReference type="GO" id="GO:0005524">
    <property type="term" value="F:ATP binding"/>
    <property type="evidence" value="ECO:0007669"/>
    <property type="project" value="UniProtKB-KW"/>
</dbReference>
<evidence type="ECO:0000256" key="6">
    <source>
        <dbReference type="ARBA" id="ARBA00022806"/>
    </source>
</evidence>
<evidence type="ECO:0000256" key="12">
    <source>
        <dbReference type="ARBA" id="ARBA00023235"/>
    </source>
</evidence>
<accession>U1PH61</accession>
<dbReference type="GO" id="GO:0006281">
    <property type="term" value="P:DNA repair"/>
    <property type="evidence" value="ECO:0007669"/>
    <property type="project" value="UniProtKB-KW"/>
</dbReference>
<dbReference type="PANTHER" id="PTHR11472:SF34">
    <property type="entry name" value="REGULATOR OF TELOMERE ELONGATION HELICASE 1"/>
    <property type="match status" value="1"/>
</dbReference>
<dbReference type="InterPro" id="IPR010614">
    <property type="entry name" value="RAD3-like_helicase_DEAD"/>
</dbReference>
<sequence length="934" mass="104444">MSSQDSSTDQCPRPRSLEELPVTDAGQFTEVTARRTMRTRDISNIDAGWKPYFRYETIYEDQRAAIESFLDTLGRHGYYLKEGACGTGKTLAAVTASVHAIRNPEQLTDRSPADTAFPEYDRVMAVTPVKKQLQQFIAELRGINATLPAETEPIRTVVLRGQADMMAIRNADLPETDTQEATQDLRATTREIIRFNSDIPLDWPDDLSPPAYSMTGYDWSTPSEEAVQAQEAHQYDPNRAEAIRHIVAQLKPRDTESNAQLQIDGIETPYPQHVPHTSEIVDSTRVDSNYNQLPSDLQGRFDPFYAATLAGLQESIVAFSDAPSHVIDKQTLFAATIANGCCPHELMCILAQQADVIIGNYNHLLDPETRYLTDGKLGLLNERTIAIVDEAHQLEERSRDNLSTSVDLYTLMKARNDVRIARQYASGNIADSPTPSLSHDDAELAQKIVEDGATLRTTGIDIVELRAVEKLLNVAERRLIKASETIDAVGLIHRFGDEDSEPQSRAVESLVDPNNLSWGDQLTRDIKRDESLSVSVMQSAERVMNRLENVFAAFAEHDILDRTPQGQAVGAFFRQWAQAPHAVYHPEARVIPSQKESFPDQFPAWVEHWTPELRLFNCIPRRELRRVFSELGGGVLMSATLRPKEPFREAIGIDAVPQLGELDTKVQSTDDEMTLRMNGITDEMTEGVEARPTTFDRFPLRFSPENRLSVVVDLPKFTKANRGERETDHQAMTDTRERYAKVIAQVARTDGNILIAMPSYDEAAWVSEYLGTLSIEKPCFVDKSSTADETDELLAEFFESGGAILCTSLRGTITEGVDFNGEKLHTCLSIGVPLAPPSSEMDAVEIAYQRAVTETGGREAARLIPSTRRVRQSVGRVIRGVNETGVRILADERYGTTDSTNLRGYLSPQQQREFTPIEYTDLGDAITRFWQHHE</sequence>
<evidence type="ECO:0000256" key="2">
    <source>
        <dbReference type="ARBA" id="ARBA00022723"/>
    </source>
</evidence>
<keyword evidence="8" id="KW-0408">Iron</keyword>
<reference evidence="15 16" key="1">
    <citation type="journal article" date="2013" name="PLoS ONE">
        <title>Assembly-driven community genomics of a hypersaline microbial ecosystem.</title>
        <authorList>
            <person name="Podell S."/>
            <person name="Ugalde J.A."/>
            <person name="Narasingarao P."/>
            <person name="Banfield J.F."/>
            <person name="Heidelberg K.B."/>
            <person name="Allen E.E."/>
        </authorList>
    </citation>
    <scope>NUCLEOTIDE SEQUENCE [LARGE SCALE GENOMIC DNA]</scope>
    <source>
        <strain evidence="16">J07HQW1</strain>
    </source>
</reference>
<organism evidence="15 16">
    <name type="scientific">Haloquadratum walsbyi J07HQW1</name>
    <dbReference type="NCBI Taxonomy" id="1238424"/>
    <lineage>
        <taxon>Archaea</taxon>
        <taxon>Methanobacteriati</taxon>
        <taxon>Methanobacteriota</taxon>
        <taxon>Stenosarchaea group</taxon>
        <taxon>Halobacteria</taxon>
        <taxon>Halobacteriales</taxon>
        <taxon>Haloferacaceae</taxon>
        <taxon>Haloquadratum</taxon>
    </lineage>
</organism>
<evidence type="ECO:0000259" key="14">
    <source>
        <dbReference type="PROSITE" id="PS51193"/>
    </source>
</evidence>
<dbReference type="Pfam" id="PF06733">
    <property type="entry name" value="DEAD_2"/>
    <property type="match status" value="1"/>
</dbReference>
<dbReference type="GO" id="GO:0003678">
    <property type="term" value="F:DNA helicase activity"/>
    <property type="evidence" value="ECO:0007669"/>
    <property type="project" value="InterPro"/>
</dbReference>
<evidence type="ECO:0000313" key="15">
    <source>
        <dbReference type="EMBL" id="ERG91496.1"/>
    </source>
</evidence>
<keyword evidence="1" id="KW-0004">4Fe-4S</keyword>
<dbReference type="HOGENOM" id="CLU_313456_0_0_2"/>